<sequence length="945" mass="106298">MHTDQPNKAKRQPSPGQVLWNVAKWSLLFLAMILCFSVTTATGYIASLVKDDLIRSYDEMSRDILTNHLTGFAYFRDQEAIGQLRAEQDRRLVKREEVSKYLIDAIIATEDKYFYKHPGIDPIGTSRATLEGLRGSSIQTGGSSLTQQLIKQTILSPTVSHERKAKEILLALRLERMFSKEEILEAYMNEMYFGRSVNNTNIYGVQAAARGIFGVDAKQLNIPQAAYIAGMLQAPSRYIPFEEKGLKAGLKRQKIVLKRMHENGYITAKEMKNALDYDIQVNLAKNAPKAYARYPFLMMEIEERAARVLVDQELEKDPNRTKADLSRQQYRELVDDKRQEVLRGGYHIYTTIDRDIYEMMNRISKNPANFGPNRNYKVNYGSEPKQIKDALEEVGATLIENKSGAILGFIGGRDFSVQQVNHTTRPRQPGSAMKPIAAYAPAFELGLLQPGSAIDDAPLPLDNGTNKAPHYPANWNNKFQGLITAREAFKWSYNIPAIKTYLKVGIPKALEFVEQMGVTTIISPEDNPKTNDFQAKTGVLGGLTQGLTVEEITNAYSVFANQGVFQDAYLIDKIVDANGETIFKHRPNSKPIFSKQTAYLMTDMMRTVVQEGTGAAIQRSVKGKRDIAGKTGTTNDNHDSWFVGYTPELTLGVWIGYDIPYRLPQASSARSTKIWSQVMNGLFELDPQSYPVDSTFKQPSGIKRLSICSNTGMLASPLCRKTGKVVTEIFNEKYAPTKIDDKHRTARVVIHDGKTYLAKDETPDDMVQEKVGVQSPEPIQFPKNPERYRMSFQPLDWEDRLPQKQDPRVDDGKPPTPPQNVVIQPQGKLEWRANTEADVVGYRIYHSQMGEPFAKVGVTQQAKQSAFSVKKDGLYYVTAVDVAGNESEASETIANDQTIDDNDQRAPLDSTELTRPKKDQKKKLEKKPANEEVKEIPDLLLPDFE</sequence>
<evidence type="ECO:0000259" key="20">
    <source>
        <dbReference type="Pfam" id="PF00905"/>
    </source>
</evidence>
<dbReference type="GO" id="GO:0030288">
    <property type="term" value="C:outer membrane-bounded periplasmic space"/>
    <property type="evidence" value="ECO:0007669"/>
    <property type="project" value="TreeGrafter"/>
</dbReference>
<comment type="catalytic activity">
    <reaction evidence="16">
        <text>Preferential cleavage: (Ac)2-L-Lys-D-Ala-|-D-Ala. Also transpeptidation of peptidyl-alanyl moieties that are N-acyl substituents of D-alanine.</text>
        <dbReference type="EC" id="3.4.16.4"/>
    </reaction>
</comment>
<dbReference type="GO" id="GO:0071555">
    <property type="term" value="P:cell wall organization"/>
    <property type="evidence" value="ECO:0007669"/>
    <property type="project" value="UniProtKB-KW"/>
</dbReference>
<keyword evidence="14" id="KW-0511">Multifunctional enzyme</keyword>
<evidence type="ECO:0000256" key="9">
    <source>
        <dbReference type="ARBA" id="ARBA00022801"/>
    </source>
</evidence>
<feature type="transmembrane region" description="Helical" evidence="19">
    <location>
        <begin position="25"/>
        <end position="46"/>
    </location>
</feature>
<reference evidence="22 23" key="1">
    <citation type="submission" date="2016-08" db="EMBL/GenBank/DDBJ databases">
        <title>Novel Firmicute Genomes.</title>
        <authorList>
            <person name="Poppleton D.I."/>
            <person name="Gribaldo S."/>
        </authorList>
    </citation>
    <scope>NUCLEOTIDE SEQUENCE [LARGE SCALE GENOMIC DNA]</scope>
    <source>
        <strain evidence="22 23">RAOx-1</strain>
    </source>
</reference>
<comment type="similarity">
    <text evidence="1">In the C-terminal section; belongs to the transpeptidase family.</text>
</comment>
<dbReference type="AlphaFoldDB" id="A0A419SRG0"/>
<comment type="caution">
    <text evidence="22">The sequence shown here is derived from an EMBL/GenBank/DDBJ whole genome shotgun (WGS) entry which is preliminary data.</text>
</comment>
<evidence type="ECO:0000256" key="14">
    <source>
        <dbReference type="ARBA" id="ARBA00023268"/>
    </source>
</evidence>
<evidence type="ECO:0000256" key="1">
    <source>
        <dbReference type="ARBA" id="ARBA00007090"/>
    </source>
</evidence>
<dbReference type="GO" id="GO:0008360">
    <property type="term" value="P:regulation of cell shape"/>
    <property type="evidence" value="ECO:0007669"/>
    <property type="project" value="UniProtKB-KW"/>
</dbReference>
<evidence type="ECO:0000256" key="12">
    <source>
        <dbReference type="ARBA" id="ARBA00022989"/>
    </source>
</evidence>
<dbReference type="EMBL" id="MCHY01000001">
    <property type="protein sequence ID" value="RKD27024.1"/>
    <property type="molecule type" value="Genomic_DNA"/>
</dbReference>
<keyword evidence="11" id="KW-0573">Peptidoglycan synthesis</keyword>
<evidence type="ECO:0000313" key="22">
    <source>
        <dbReference type="EMBL" id="RKD27024.1"/>
    </source>
</evidence>
<keyword evidence="9" id="KW-0378">Hydrolase</keyword>
<name>A0A419SRG0_9BACL</name>
<dbReference type="InterPro" id="IPR023346">
    <property type="entry name" value="Lysozyme-like_dom_sf"/>
</dbReference>
<dbReference type="InterPro" id="IPR001264">
    <property type="entry name" value="Glyco_trans_51"/>
</dbReference>
<evidence type="ECO:0000256" key="6">
    <source>
        <dbReference type="ARBA" id="ARBA00022676"/>
    </source>
</evidence>
<feature type="domain" description="Penicillin-binding protein transpeptidase" evidence="20">
    <location>
        <begin position="395"/>
        <end position="655"/>
    </location>
</feature>
<evidence type="ECO:0000256" key="13">
    <source>
        <dbReference type="ARBA" id="ARBA00023136"/>
    </source>
</evidence>
<evidence type="ECO:0000256" key="3">
    <source>
        <dbReference type="ARBA" id="ARBA00022475"/>
    </source>
</evidence>
<feature type="region of interest" description="Disordered" evidence="18">
    <location>
        <begin position="888"/>
        <end position="945"/>
    </location>
</feature>
<evidence type="ECO:0000256" key="4">
    <source>
        <dbReference type="ARBA" id="ARBA00022645"/>
    </source>
</evidence>
<evidence type="ECO:0000256" key="7">
    <source>
        <dbReference type="ARBA" id="ARBA00022679"/>
    </source>
</evidence>
<keyword evidence="7" id="KW-0808">Transferase</keyword>
<dbReference type="InterPro" id="IPR012338">
    <property type="entry name" value="Beta-lactam/transpept-like"/>
</dbReference>
<dbReference type="RefSeq" id="WP_120187843.1">
    <property type="nucleotide sequence ID" value="NZ_MCHY01000001.1"/>
</dbReference>
<dbReference type="GO" id="GO:0008955">
    <property type="term" value="F:peptidoglycan glycosyltransferase activity"/>
    <property type="evidence" value="ECO:0007669"/>
    <property type="project" value="UniProtKB-EC"/>
</dbReference>
<feature type="compositionally biased region" description="Basic and acidic residues" evidence="18">
    <location>
        <begin position="902"/>
        <end position="917"/>
    </location>
</feature>
<proteinExistence type="inferred from homology"/>
<protein>
    <submittedName>
        <fullName evidence="22">Uncharacterized protein</fullName>
    </submittedName>
</protein>
<dbReference type="GO" id="GO:0009002">
    <property type="term" value="F:serine-type D-Ala-D-Ala carboxypeptidase activity"/>
    <property type="evidence" value="ECO:0007669"/>
    <property type="project" value="UniProtKB-EC"/>
</dbReference>
<dbReference type="GO" id="GO:0006508">
    <property type="term" value="P:proteolysis"/>
    <property type="evidence" value="ECO:0007669"/>
    <property type="project" value="UniProtKB-KW"/>
</dbReference>
<dbReference type="Gene3D" id="2.60.40.10">
    <property type="entry name" value="Immunoglobulins"/>
    <property type="match status" value="1"/>
</dbReference>
<keyword evidence="5" id="KW-0645">Protease</keyword>
<dbReference type="InterPro" id="IPR036950">
    <property type="entry name" value="PBP_transglycosylase"/>
</dbReference>
<gene>
    <name evidence="22" type="ORF">BEP19_00150</name>
</gene>
<dbReference type="Proteomes" id="UP000284219">
    <property type="component" value="Unassembled WGS sequence"/>
</dbReference>
<comment type="catalytic activity">
    <reaction evidence="17">
        <text>[GlcNAc-(1-&gt;4)-Mur2Ac(oyl-L-Ala-gamma-D-Glu-L-Lys-D-Ala-D-Ala)](n)-di-trans,octa-cis-undecaprenyl diphosphate + beta-D-GlcNAc-(1-&gt;4)-Mur2Ac(oyl-L-Ala-gamma-D-Glu-L-Lys-D-Ala-D-Ala)-di-trans,octa-cis-undecaprenyl diphosphate = [GlcNAc-(1-&gt;4)-Mur2Ac(oyl-L-Ala-gamma-D-Glu-L-Lys-D-Ala-D-Ala)](n+1)-di-trans,octa-cis-undecaprenyl diphosphate + di-trans,octa-cis-undecaprenyl diphosphate + H(+)</text>
        <dbReference type="Rhea" id="RHEA:23708"/>
        <dbReference type="Rhea" id="RHEA-COMP:9602"/>
        <dbReference type="Rhea" id="RHEA-COMP:9603"/>
        <dbReference type="ChEBI" id="CHEBI:15378"/>
        <dbReference type="ChEBI" id="CHEBI:58405"/>
        <dbReference type="ChEBI" id="CHEBI:60033"/>
        <dbReference type="ChEBI" id="CHEBI:78435"/>
        <dbReference type="EC" id="2.4.99.28"/>
    </reaction>
</comment>
<keyword evidence="8 19" id="KW-0812">Transmembrane</keyword>
<dbReference type="InterPro" id="IPR013783">
    <property type="entry name" value="Ig-like_fold"/>
</dbReference>
<keyword evidence="13 19" id="KW-0472">Membrane</keyword>
<dbReference type="GO" id="GO:0008658">
    <property type="term" value="F:penicillin binding"/>
    <property type="evidence" value="ECO:0007669"/>
    <property type="project" value="InterPro"/>
</dbReference>
<evidence type="ECO:0000256" key="8">
    <source>
        <dbReference type="ARBA" id="ARBA00022692"/>
    </source>
</evidence>
<evidence type="ECO:0000259" key="21">
    <source>
        <dbReference type="Pfam" id="PF00912"/>
    </source>
</evidence>
<keyword evidence="10" id="KW-0133">Cell shape</keyword>
<dbReference type="Pfam" id="PF00905">
    <property type="entry name" value="Transpeptidase"/>
    <property type="match status" value="1"/>
</dbReference>
<evidence type="ECO:0000256" key="2">
    <source>
        <dbReference type="ARBA" id="ARBA00007739"/>
    </source>
</evidence>
<accession>A0A419SRG0</accession>
<evidence type="ECO:0000256" key="18">
    <source>
        <dbReference type="SAM" id="MobiDB-lite"/>
    </source>
</evidence>
<dbReference type="GO" id="GO:0009252">
    <property type="term" value="P:peptidoglycan biosynthetic process"/>
    <property type="evidence" value="ECO:0007669"/>
    <property type="project" value="UniProtKB-KW"/>
</dbReference>
<dbReference type="InterPro" id="IPR001460">
    <property type="entry name" value="PCN-bd_Tpept"/>
</dbReference>
<evidence type="ECO:0000256" key="17">
    <source>
        <dbReference type="ARBA" id="ARBA00049902"/>
    </source>
</evidence>
<comment type="similarity">
    <text evidence="2">In the N-terminal section; belongs to the glycosyltransferase 51 family.</text>
</comment>
<keyword evidence="6" id="KW-0328">Glycosyltransferase</keyword>
<evidence type="ECO:0000313" key="23">
    <source>
        <dbReference type="Proteomes" id="UP000284219"/>
    </source>
</evidence>
<evidence type="ECO:0000256" key="16">
    <source>
        <dbReference type="ARBA" id="ARBA00034000"/>
    </source>
</evidence>
<feature type="domain" description="Glycosyl transferase family 51" evidence="21">
    <location>
        <begin position="78"/>
        <end position="261"/>
    </location>
</feature>
<evidence type="ECO:0000256" key="5">
    <source>
        <dbReference type="ARBA" id="ARBA00022670"/>
    </source>
</evidence>
<keyword evidence="15" id="KW-0961">Cell wall biogenesis/degradation</keyword>
<evidence type="ECO:0000256" key="19">
    <source>
        <dbReference type="SAM" id="Phobius"/>
    </source>
</evidence>
<dbReference type="Gene3D" id="3.40.710.10">
    <property type="entry name" value="DD-peptidase/beta-lactamase superfamily"/>
    <property type="match status" value="1"/>
</dbReference>
<keyword evidence="4" id="KW-0121">Carboxypeptidase</keyword>
<keyword evidence="3" id="KW-1003">Cell membrane</keyword>
<keyword evidence="23" id="KW-1185">Reference proteome</keyword>
<feature type="region of interest" description="Disordered" evidence="18">
    <location>
        <begin position="795"/>
        <end position="821"/>
    </location>
</feature>
<feature type="compositionally biased region" description="Basic and acidic residues" evidence="18">
    <location>
        <begin position="797"/>
        <end position="813"/>
    </location>
</feature>
<dbReference type="FunFam" id="1.10.3810.10:FF:000001">
    <property type="entry name" value="Penicillin-binding protein 1A"/>
    <property type="match status" value="1"/>
</dbReference>
<dbReference type="Gene3D" id="1.10.3810.10">
    <property type="entry name" value="Biosynthetic peptidoglycan transglycosylase-like"/>
    <property type="match status" value="1"/>
</dbReference>
<keyword evidence="12 19" id="KW-1133">Transmembrane helix</keyword>
<organism evidence="22 23">
    <name type="scientific">Ammoniphilus oxalaticus</name>
    <dbReference type="NCBI Taxonomy" id="66863"/>
    <lineage>
        <taxon>Bacteria</taxon>
        <taxon>Bacillati</taxon>
        <taxon>Bacillota</taxon>
        <taxon>Bacilli</taxon>
        <taxon>Bacillales</taxon>
        <taxon>Paenibacillaceae</taxon>
        <taxon>Aneurinibacillus group</taxon>
        <taxon>Ammoniphilus</taxon>
    </lineage>
</organism>
<dbReference type="SUPFAM" id="SSF53955">
    <property type="entry name" value="Lysozyme-like"/>
    <property type="match status" value="1"/>
</dbReference>
<dbReference type="PANTHER" id="PTHR32282">
    <property type="entry name" value="BINDING PROTEIN TRANSPEPTIDASE, PUTATIVE-RELATED"/>
    <property type="match status" value="1"/>
</dbReference>
<dbReference type="InterPro" id="IPR050396">
    <property type="entry name" value="Glycosyltr_51/Transpeptidase"/>
</dbReference>
<evidence type="ECO:0000256" key="10">
    <source>
        <dbReference type="ARBA" id="ARBA00022960"/>
    </source>
</evidence>
<feature type="compositionally biased region" description="Basic and acidic residues" evidence="18">
    <location>
        <begin position="926"/>
        <end position="937"/>
    </location>
</feature>
<dbReference type="SUPFAM" id="SSF56601">
    <property type="entry name" value="beta-lactamase/transpeptidase-like"/>
    <property type="match status" value="1"/>
</dbReference>
<dbReference type="PANTHER" id="PTHR32282:SF32">
    <property type="entry name" value="PENICILLIN-BINDING PROTEIN 2A"/>
    <property type="match status" value="1"/>
</dbReference>
<evidence type="ECO:0000256" key="15">
    <source>
        <dbReference type="ARBA" id="ARBA00023316"/>
    </source>
</evidence>
<dbReference type="Pfam" id="PF00912">
    <property type="entry name" value="Transgly"/>
    <property type="match status" value="1"/>
</dbReference>
<evidence type="ECO:0000256" key="11">
    <source>
        <dbReference type="ARBA" id="ARBA00022984"/>
    </source>
</evidence>